<keyword evidence="2" id="KW-0677">Repeat</keyword>
<organism evidence="4 5">
    <name type="scientific">Friedmanniomyces simplex</name>
    <dbReference type="NCBI Taxonomy" id="329884"/>
    <lineage>
        <taxon>Eukaryota</taxon>
        <taxon>Fungi</taxon>
        <taxon>Dikarya</taxon>
        <taxon>Ascomycota</taxon>
        <taxon>Pezizomycotina</taxon>
        <taxon>Dothideomycetes</taxon>
        <taxon>Dothideomycetidae</taxon>
        <taxon>Mycosphaerellales</taxon>
        <taxon>Teratosphaeriaceae</taxon>
        <taxon>Friedmanniomyces</taxon>
    </lineage>
</organism>
<dbReference type="OrthoDB" id="972532at2759"/>
<dbReference type="PROSITE" id="PS50082">
    <property type="entry name" value="WD_REPEATS_2"/>
    <property type="match status" value="1"/>
</dbReference>
<dbReference type="Gene3D" id="2.130.10.10">
    <property type="entry name" value="YVTN repeat-like/Quinoprotein amine dehydrogenase"/>
    <property type="match status" value="1"/>
</dbReference>
<dbReference type="PANTHER" id="PTHR22838:SF0">
    <property type="entry name" value="WD REPEAT-CONTAINING PROTEIN 26"/>
    <property type="match status" value="1"/>
</dbReference>
<dbReference type="SUPFAM" id="SSF50978">
    <property type="entry name" value="WD40 repeat-like"/>
    <property type="match status" value="1"/>
</dbReference>
<dbReference type="EMBL" id="NAJQ01000158">
    <property type="protein sequence ID" value="TKA76607.1"/>
    <property type="molecule type" value="Genomic_DNA"/>
</dbReference>
<dbReference type="GO" id="GO:0034657">
    <property type="term" value="C:GID complex"/>
    <property type="evidence" value="ECO:0007669"/>
    <property type="project" value="TreeGrafter"/>
</dbReference>
<evidence type="ECO:0000313" key="4">
    <source>
        <dbReference type="EMBL" id="TKA76607.1"/>
    </source>
</evidence>
<dbReference type="InterPro" id="IPR015943">
    <property type="entry name" value="WD40/YVTN_repeat-like_dom_sf"/>
</dbReference>
<dbReference type="InterPro" id="IPR036322">
    <property type="entry name" value="WD40_repeat_dom_sf"/>
</dbReference>
<evidence type="ECO:0000256" key="1">
    <source>
        <dbReference type="ARBA" id="ARBA00022574"/>
    </source>
</evidence>
<gene>
    <name evidence="4" type="ORF">B0A55_10044</name>
</gene>
<accession>A0A4U0XK58</accession>
<evidence type="ECO:0000256" key="3">
    <source>
        <dbReference type="PROSITE-ProRule" id="PRU00221"/>
    </source>
</evidence>
<dbReference type="InterPro" id="IPR051350">
    <property type="entry name" value="WD_repeat-ST_regulator"/>
</dbReference>
<keyword evidence="1 3" id="KW-0853">WD repeat</keyword>
<feature type="repeat" description="WD" evidence="3">
    <location>
        <begin position="110"/>
        <end position="151"/>
    </location>
</feature>
<dbReference type="InterPro" id="IPR001680">
    <property type="entry name" value="WD40_rpt"/>
</dbReference>
<dbReference type="Pfam" id="PF00400">
    <property type="entry name" value="WD40"/>
    <property type="match status" value="1"/>
</dbReference>
<dbReference type="SMART" id="SM00320">
    <property type="entry name" value="WD40"/>
    <property type="match status" value="1"/>
</dbReference>
<protein>
    <submittedName>
        <fullName evidence="4">Uncharacterized protein</fullName>
    </submittedName>
</protein>
<dbReference type="STRING" id="329884.A0A4U0XK58"/>
<comment type="caution">
    <text evidence="4">The sequence shown here is derived from an EMBL/GenBank/DDBJ whole genome shotgun (WGS) entry which is preliminary data.</text>
</comment>
<proteinExistence type="predicted"/>
<reference evidence="4 5" key="1">
    <citation type="submission" date="2017-03" db="EMBL/GenBank/DDBJ databases">
        <title>Genomes of endolithic fungi from Antarctica.</title>
        <authorList>
            <person name="Coleine C."/>
            <person name="Masonjones S."/>
            <person name="Stajich J.E."/>
        </authorList>
    </citation>
    <scope>NUCLEOTIDE SEQUENCE [LARGE SCALE GENOMIC DNA]</scope>
    <source>
        <strain evidence="4 5">CCFEE 5184</strain>
    </source>
</reference>
<dbReference type="PANTHER" id="PTHR22838">
    <property type="entry name" value="WD REPEAT PROTEIN 26-RELATED"/>
    <property type="match status" value="1"/>
</dbReference>
<sequence>MRGVLQGSPISPHLFNIYVDVLMYKLNVTAGRIPNSLFYADDGTLLQNDLTKLQSLAGALLLDRLAMLFTAVQDEQILSCRYHNTTLQPSLYTDHECAAEDFPLETLSELRNRTDEVWHLAFSHDGTMLATAGKDGLVCVYDTRHYSLRHEIREHERNVSAAENTKGVCYVAFSPD</sequence>
<dbReference type="Proteomes" id="UP000309340">
    <property type="component" value="Unassembled WGS sequence"/>
</dbReference>
<evidence type="ECO:0000313" key="5">
    <source>
        <dbReference type="Proteomes" id="UP000309340"/>
    </source>
</evidence>
<name>A0A4U0XK58_9PEZI</name>
<evidence type="ECO:0000256" key="2">
    <source>
        <dbReference type="ARBA" id="ARBA00022737"/>
    </source>
</evidence>
<keyword evidence="5" id="KW-1185">Reference proteome</keyword>
<dbReference type="AlphaFoldDB" id="A0A4U0XK58"/>
<dbReference type="GO" id="GO:0043161">
    <property type="term" value="P:proteasome-mediated ubiquitin-dependent protein catabolic process"/>
    <property type="evidence" value="ECO:0007669"/>
    <property type="project" value="TreeGrafter"/>
</dbReference>